<keyword evidence="1" id="KW-0472">Membrane</keyword>
<keyword evidence="3" id="KW-1185">Reference proteome</keyword>
<organism evidence="2 3">
    <name type="scientific">Actinidia chinensis var. chinensis</name>
    <name type="common">Chinese soft-hair kiwi</name>
    <dbReference type="NCBI Taxonomy" id="1590841"/>
    <lineage>
        <taxon>Eukaryota</taxon>
        <taxon>Viridiplantae</taxon>
        <taxon>Streptophyta</taxon>
        <taxon>Embryophyta</taxon>
        <taxon>Tracheophyta</taxon>
        <taxon>Spermatophyta</taxon>
        <taxon>Magnoliopsida</taxon>
        <taxon>eudicotyledons</taxon>
        <taxon>Gunneridae</taxon>
        <taxon>Pentapetalae</taxon>
        <taxon>asterids</taxon>
        <taxon>Ericales</taxon>
        <taxon>Actinidiaceae</taxon>
        <taxon>Actinidia</taxon>
    </lineage>
</organism>
<dbReference type="EMBL" id="NKQK01000009">
    <property type="protein sequence ID" value="PSS21721.1"/>
    <property type="molecule type" value="Genomic_DNA"/>
</dbReference>
<keyword evidence="1" id="KW-0812">Transmembrane</keyword>
<protein>
    <submittedName>
        <fullName evidence="2">ATP phosphoribosyltransferase regulatory subunit like</fullName>
    </submittedName>
</protein>
<keyword evidence="2" id="KW-0808">Transferase</keyword>
<dbReference type="InParanoid" id="A0A2R6R6U8"/>
<dbReference type="OMA" id="FLGMSWY"/>
<feature type="transmembrane region" description="Helical" evidence="1">
    <location>
        <begin position="101"/>
        <end position="119"/>
    </location>
</feature>
<accession>A0A2R6R6U8</accession>
<dbReference type="FunCoup" id="A0A2R6R6U8">
    <property type="interactions" value="390"/>
</dbReference>
<evidence type="ECO:0000313" key="3">
    <source>
        <dbReference type="Proteomes" id="UP000241394"/>
    </source>
</evidence>
<dbReference type="AlphaFoldDB" id="A0A2R6R6U8"/>
<evidence type="ECO:0000313" key="2">
    <source>
        <dbReference type="EMBL" id="PSS21721.1"/>
    </source>
</evidence>
<comment type="caution">
    <text evidence="2">The sequence shown here is derived from an EMBL/GenBank/DDBJ whole genome shotgun (WGS) entry which is preliminary data.</text>
</comment>
<feature type="transmembrane region" description="Helical" evidence="1">
    <location>
        <begin position="53"/>
        <end position="72"/>
    </location>
</feature>
<keyword evidence="2" id="KW-0328">Glycosyltransferase</keyword>
<gene>
    <name evidence="2" type="ORF">CEY00_Acc10770</name>
</gene>
<evidence type="ECO:0000256" key="1">
    <source>
        <dbReference type="SAM" id="Phobius"/>
    </source>
</evidence>
<dbReference type="GO" id="GO:0016757">
    <property type="term" value="F:glycosyltransferase activity"/>
    <property type="evidence" value="ECO:0007669"/>
    <property type="project" value="UniProtKB-KW"/>
</dbReference>
<sequence>MAYGRSTTSSILDGFTLSPLPYPVLIILTVISLLLGLHWYSSYESLVESTEQSMGWGLLFIPVLILIVVRWLSSMENPGWLFQSSPFERQRRTHHIASEGSSPWAVAAVILLLLVLVHYQSNFLDSWFP</sequence>
<dbReference type="PANTHER" id="PTHR33306:SF7">
    <property type="entry name" value="EXPRESSED PROTEIN"/>
    <property type="match status" value="1"/>
</dbReference>
<keyword evidence="1" id="KW-1133">Transmembrane helix</keyword>
<dbReference type="Proteomes" id="UP000241394">
    <property type="component" value="Chromosome LG9"/>
</dbReference>
<reference evidence="2 3" key="1">
    <citation type="submission" date="2017-07" db="EMBL/GenBank/DDBJ databases">
        <title>An improved, manually edited Actinidia chinensis var. chinensis (kiwifruit) genome highlights the challenges associated with draft genomes and gene prediction in plants.</title>
        <authorList>
            <person name="Pilkington S."/>
            <person name="Crowhurst R."/>
            <person name="Hilario E."/>
            <person name="Nardozza S."/>
            <person name="Fraser L."/>
            <person name="Peng Y."/>
            <person name="Gunaseelan K."/>
            <person name="Simpson R."/>
            <person name="Tahir J."/>
            <person name="Deroles S."/>
            <person name="Templeton K."/>
            <person name="Luo Z."/>
            <person name="Davy M."/>
            <person name="Cheng C."/>
            <person name="Mcneilage M."/>
            <person name="Scaglione D."/>
            <person name="Liu Y."/>
            <person name="Zhang Q."/>
            <person name="Datson P."/>
            <person name="De Silva N."/>
            <person name="Gardiner S."/>
            <person name="Bassett H."/>
            <person name="Chagne D."/>
            <person name="Mccallum J."/>
            <person name="Dzierzon H."/>
            <person name="Deng C."/>
            <person name="Wang Y.-Y."/>
            <person name="Barron N."/>
            <person name="Manako K."/>
            <person name="Bowen J."/>
            <person name="Foster T."/>
            <person name="Erridge Z."/>
            <person name="Tiffin H."/>
            <person name="Waite C."/>
            <person name="Davies K."/>
            <person name="Grierson E."/>
            <person name="Laing W."/>
            <person name="Kirk R."/>
            <person name="Chen X."/>
            <person name="Wood M."/>
            <person name="Montefiori M."/>
            <person name="Brummell D."/>
            <person name="Schwinn K."/>
            <person name="Catanach A."/>
            <person name="Fullerton C."/>
            <person name="Li D."/>
            <person name="Meiyalaghan S."/>
            <person name="Nieuwenhuizen N."/>
            <person name="Read N."/>
            <person name="Prakash R."/>
            <person name="Hunter D."/>
            <person name="Zhang H."/>
            <person name="Mckenzie M."/>
            <person name="Knabel M."/>
            <person name="Harris A."/>
            <person name="Allan A."/>
            <person name="Chen A."/>
            <person name="Janssen B."/>
            <person name="Plunkett B."/>
            <person name="Dwamena C."/>
            <person name="Voogd C."/>
            <person name="Leif D."/>
            <person name="Lafferty D."/>
            <person name="Souleyre E."/>
            <person name="Varkonyi-Gasic E."/>
            <person name="Gambi F."/>
            <person name="Hanley J."/>
            <person name="Yao J.-L."/>
            <person name="Cheung J."/>
            <person name="David K."/>
            <person name="Warren B."/>
            <person name="Marsh K."/>
            <person name="Snowden K."/>
            <person name="Lin-Wang K."/>
            <person name="Brian L."/>
            <person name="Martinez-Sanchez M."/>
            <person name="Wang M."/>
            <person name="Ileperuma N."/>
            <person name="Macnee N."/>
            <person name="Campin R."/>
            <person name="Mcatee P."/>
            <person name="Drummond R."/>
            <person name="Espley R."/>
            <person name="Ireland H."/>
            <person name="Wu R."/>
            <person name="Atkinson R."/>
            <person name="Karunairetnam S."/>
            <person name="Bulley S."/>
            <person name="Chunkath S."/>
            <person name="Hanley Z."/>
            <person name="Storey R."/>
            <person name="Thrimawithana A."/>
            <person name="Thomson S."/>
            <person name="David C."/>
            <person name="Testolin R."/>
        </authorList>
    </citation>
    <scope>NUCLEOTIDE SEQUENCE [LARGE SCALE GENOMIC DNA]</scope>
    <source>
        <strain evidence="3">cv. Red5</strain>
        <tissue evidence="2">Young leaf</tissue>
    </source>
</reference>
<reference evidence="3" key="2">
    <citation type="journal article" date="2018" name="BMC Genomics">
        <title>A manually annotated Actinidia chinensis var. chinensis (kiwifruit) genome highlights the challenges associated with draft genomes and gene prediction in plants.</title>
        <authorList>
            <person name="Pilkington S.M."/>
            <person name="Crowhurst R."/>
            <person name="Hilario E."/>
            <person name="Nardozza S."/>
            <person name="Fraser L."/>
            <person name="Peng Y."/>
            <person name="Gunaseelan K."/>
            <person name="Simpson R."/>
            <person name="Tahir J."/>
            <person name="Deroles S.C."/>
            <person name="Templeton K."/>
            <person name="Luo Z."/>
            <person name="Davy M."/>
            <person name="Cheng C."/>
            <person name="McNeilage M."/>
            <person name="Scaglione D."/>
            <person name="Liu Y."/>
            <person name="Zhang Q."/>
            <person name="Datson P."/>
            <person name="De Silva N."/>
            <person name="Gardiner S.E."/>
            <person name="Bassett H."/>
            <person name="Chagne D."/>
            <person name="McCallum J."/>
            <person name="Dzierzon H."/>
            <person name="Deng C."/>
            <person name="Wang Y.Y."/>
            <person name="Barron L."/>
            <person name="Manako K."/>
            <person name="Bowen J."/>
            <person name="Foster T.M."/>
            <person name="Erridge Z.A."/>
            <person name="Tiffin H."/>
            <person name="Waite C.N."/>
            <person name="Davies K.M."/>
            <person name="Grierson E.P."/>
            <person name="Laing W.A."/>
            <person name="Kirk R."/>
            <person name="Chen X."/>
            <person name="Wood M."/>
            <person name="Montefiori M."/>
            <person name="Brummell D.A."/>
            <person name="Schwinn K.E."/>
            <person name="Catanach A."/>
            <person name="Fullerton C."/>
            <person name="Li D."/>
            <person name="Meiyalaghan S."/>
            <person name="Nieuwenhuizen N."/>
            <person name="Read N."/>
            <person name="Prakash R."/>
            <person name="Hunter D."/>
            <person name="Zhang H."/>
            <person name="McKenzie M."/>
            <person name="Knabel M."/>
            <person name="Harris A."/>
            <person name="Allan A.C."/>
            <person name="Gleave A."/>
            <person name="Chen A."/>
            <person name="Janssen B.J."/>
            <person name="Plunkett B."/>
            <person name="Ampomah-Dwamena C."/>
            <person name="Voogd C."/>
            <person name="Leif D."/>
            <person name="Lafferty D."/>
            <person name="Souleyre E.J.F."/>
            <person name="Varkonyi-Gasic E."/>
            <person name="Gambi F."/>
            <person name="Hanley J."/>
            <person name="Yao J.L."/>
            <person name="Cheung J."/>
            <person name="David K.M."/>
            <person name="Warren B."/>
            <person name="Marsh K."/>
            <person name="Snowden K.C."/>
            <person name="Lin-Wang K."/>
            <person name="Brian L."/>
            <person name="Martinez-Sanchez M."/>
            <person name="Wang M."/>
            <person name="Ileperuma N."/>
            <person name="Macnee N."/>
            <person name="Campin R."/>
            <person name="McAtee P."/>
            <person name="Drummond R.S.M."/>
            <person name="Espley R.V."/>
            <person name="Ireland H.S."/>
            <person name="Wu R."/>
            <person name="Atkinson R.G."/>
            <person name="Karunairetnam S."/>
            <person name="Bulley S."/>
            <person name="Chunkath S."/>
            <person name="Hanley Z."/>
            <person name="Storey R."/>
            <person name="Thrimawithana A.H."/>
            <person name="Thomson S."/>
            <person name="David C."/>
            <person name="Testolin R."/>
            <person name="Huang H."/>
            <person name="Hellens R.P."/>
            <person name="Schaffer R.J."/>
        </authorList>
    </citation>
    <scope>NUCLEOTIDE SEQUENCE [LARGE SCALE GENOMIC DNA]</scope>
    <source>
        <strain evidence="3">cv. Red5</strain>
    </source>
</reference>
<feature type="transmembrane region" description="Helical" evidence="1">
    <location>
        <begin position="20"/>
        <end position="41"/>
    </location>
</feature>
<dbReference type="Gramene" id="PSS21721">
    <property type="protein sequence ID" value="PSS21721"/>
    <property type="gene ID" value="CEY00_Acc10770"/>
</dbReference>
<dbReference type="STRING" id="1590841.A0A2R6R6U8"/>
<proteinExistence type="predicted"/>
<name>A0A2R6R6U8_ACTCC</name>
<dbReference type="PANTHER" id="PTHR33306">
    <property type="entry name" value="EXPRESSED PROTEIN-RELATED-RELATED"/>
    <property type="match status" value="1"/>
</dbReference>
<dbReference type="OrthoDB" id="1921056at2759"/>